<accession>A0A6C0LMH1</accession>
<proteinExistence type="predicted"/>
<reference evidence="1" key="1">
    <citation type="journal article" date="2020" name="Nature">
        <title>Giant virus diversity and host interactions through global metagenomics.</title>
        <authorList>
            <person name="Schulz F."/>
            <person name="Roux S."/>
            <person name="Paez-Espino D."/>
            <person name="Jungbluth S."/>
            <person name="Walsh D.A."/>
            <person name="Denef V.J."/>
            <person name="McMahon K.D."/>
            <person name="Konstantinidis K.T."/>
            <person name="Eloe-Fadrosh E.A."/>
            <person name="Kyrpides N.C."/>
            <person name="Woyke T."/>
        </authorList>
    </citation>
    <scope>NUCLEOTIDE SEQUENCE</scope>
    <source>
        <strain evidence="1">GVMAG-M-3300027963-21</strain>
    </source>
</reference>
<evidence type="ECO:0000313" key="1">
    <source>
        <dbReference type="EMBL" id="QHU31540.1"/>
    </source>
</evidence>
<organism evidence="1">
    <name type="scientific">viral metagenome</name>
    <dbReference type="NCBI Taxonomy" id="1070528"/>
    <lineage>
        <taxon>unclassified sequences</taxon>
        <taxon>metagenomes</taxon>
        <taxon>organismal metagenomes</taxon>
    </lineage>
</organism>
<sequence length="173" mass="19920">MSKESFKYCEYECSYKMFFDKNPNILKFNANNTFILYGKKDNEIIKSNKLKLKIINIIKNTYEIYDKGDDSKTDISWKTLECEDNGKNVKVIITGVQILDDTDKVVSYGSKEGVYFNFNGGRKVNAKASSVKKEVCGKLRCIYKIPGSRKEHLKYKGQLITVADYKKLMKAKS</sequence>
<dbReference type="EMBL" id="MN740529">
    <property type="protein sequence ID" value="QHU31540.1"/>
    <property type="molecule type" value="Genomic_DNA"/>
</dbReference>
<name>A0A6C0LMH1_9ZZZZ</name>
<dbReference type="AlphaFoldDB" id="A0A6C0LMH1"/>
<protein>
    <submittedName>
        <fullName evidence="1">Uncharacterized protein</fullName>
    </submittedName>
</protein>